<keyword evidence="4" id="KW-0949">S-adenosyl-L-methionine</keyword>
<evidence type="ECO:0000256" key="1">
    <source>
        <dbReference type="ARBA" id="ARBA00011900"/>
    </source>
</evidence>
<evidence type="ECO:0000259" key="8">
    <source>
        <dbReference type="Pfam" id="PF07669"/>
    </source>
</evidence>
<protein>
    <recommendedName>
        <fullName evidence="1">site-specific DNA-methyltransferase (adenine-specific)</fullName>
        <ecNumber evidence="1">2.1.1.72</ecNumber>
    </recommendedName>
</protein>
<evidence type="ECO:0000256" key="2">
    <source>
        <dbReference type="ARBA" id="ARBA00022603"/>
    </source>
</evidence>
<evidence type="ECO:0000256" key="4">
    <source>
        <dbReference type="ARBA" id="ARBA00022691"/>
    </source>
</evidence>
<keyword evidence="11" id="KW-1185">Reference proteome</keyword>
<dbReference type="PRINTS" id="PR00507">
    <property type="entry name" value="N12N6MTFRASE"/>
</dbReference>
<dbReference type="EC" id="2.1.1.72" evidence="1"/>
<dbReference type="PANTHER" id="PTHR33841:SF1">
    <property type="entry name" value="DNA METHYLTRANSFERASE A"/>
    <property type="match status" value="1"/>
</dbReference>
<keyword evidence="2" id="KW-0489">Methyltransferase</keyword>
<dbReference type="InterPro" id="IPR023135">
    <property type="entry name" value="N6_DNA_MeTrfase_TaqI_C"/>
</dbReference>
<keyword evidence="6" id="KW-0238">DNA-binding</keyword>
<evidence type="ECO:0000256" key="7">
    <source>
        <dbReference type="ARBA" id="ARBA00047942"/>
    </source>
</evidence>
<dbReference type="PANTHER" id="PTHR33841">
    <property type="entry name" value="DNA METHYLTRANSFERASE YEEA-RELATED"/>
    <property type="match status" value="1"/>
</dbReference>
<dbReference type="InterPro" id="IPR002052">
    <property type="entry name" value="DNA_methylase_N6_adenine_CS"/>
</dbReference>
<dbReference type="RefSeq" id="WP_034435872.1">
    <property type="nucleotide sequence ID" value="NZ_CBTK010000293.1"/>
</dbReference>
<dbReference type="GO" id="GO:0009307">
    <property type="term" value="P:DNA restriction-modification system"/>
    <property type="evidence" value="ECO:0007669"/>
    <property type="project" value="UniProtKB-KW"/>
</dbReference>
<accession>A0A7U7J5R5</accession>
<organism evidence="10 11">
    <name type="scientific">Candidatus Contendobacter odensis Run_B_J11</name>
    <dbReference type="NCBI Taxonomy" id="1400861"/>
    <lineage>
        <taxon>Bacteria</taxon>
        <taxon>Pseudomonadati</taxon>
        <taxon>Pseudomonadota</taxon>
        <taxon>Gammaproteobacteria</taxon>
        <taxon>Candidatus Competibacteraceae</taxon>
        <taxon>Candidatus Contendibacter</taxon>
    </lineage>
</organism>
<dbReference type="Gene3D" id="3.90.220.10">
    <property type="entry name" value="Adenine-n6-DNA-methyltransferase Taqi, Chain A, domain 2"/>
    <property type="match status" value="1"/>
</dbReference>
<evidence type="ECO:0000256" key="6">
    <source>
        <dbReference type="ARBA" id="ARBA00023125"/>
    </source>
</evidence>
<evidence type="ECO:0000256" key="3">
    <source>
        <dbReference type="ARBA" id="ARBA00022679"/>
    </source>
</evidence>
<dbReference type="InterPro" id="IPR029063">
    <property type="entry name" value="SAM-dependent_MTases_sf"/>
</dbReference>
<keyword evidence="5" id="KW-0680">Restriction system</keyword>
<dbReference type="GO" id="GO:0032259">
    <property type="term" value="P:methylation"/>
    <property type="evidence" value="ECO:0007669"/>
    <property type="project" value="UniProtKB-KW"/>
</dbReference>
<dbReference type="Pfam" id="PF07669">
    <property type="entry name" value="Eco57I"/>
    <property type="match status" value="1"/>
</dbReference>
<dbReference type="AlphaFoldDB" id="A0A7U7J5R5"/>
<dbReference type="GO" id="GO:0009007">
    <property type="term" value="F:site-specific DNA-methyltransferase (adenine-specific) activity"/>
    <property type="evidence" value="ECO:0007669"/>
    <property type="project" value="UniProtKB-EC"/>
</dbReference>
<evidence type="ECO:0000256" key="5">
    <source>
        <dbReference type="ARBA" id="ARBA00022747"/>
    </source>
</evidence>
<dbReference type="GO" id="GO:0003677">
    <property type="term" value="F:DNA binding"/>
    <property type="evidence" value="ECO:0007669"/>
    <property type="project" value="UniProtKB-KW"/>
</dbReference>
<feature type="domain" description="TaqI-like C-terminal specificity" evidence="9">
    <location>
        <begin position="984"/>
        <end position="1107"/>
    </location>
</feature>
<comment type="caution">
    <text evidence="10">The sequence shown here is derived from an EMBL/GenBank/DDBJ whole genome shotgun (WGS) entry which is preliminary data.</text>
</comment>
<dbReference type="InterPro" id="IPR025931">
    <property type="entry name" value="TaqI_C"/>
</dbReference>
<gene>
    <name evidence="10" type="ORF">BN874_750016</name>
</gene>
<keyword evidence="3" id="KW-0808">Transferase</keyword>
<dbReference type="SUPFAM" id="SSF53335">
    <property type="entry name" value="S-adenosyl-L-methionine-dependent methyltransferases"/>
    <property type="match status" value="1"/>
</dbReference>
<dbReference type="Proteomes" id="UP000019184">
    <property type="component" value="Unassembled WGS sequence"/>
</dbReference>
<dbReference type="EMBL" id="CBTK010000293">
    <property type="protein sequence ID" value="CDH47122.1"/>
    <property type="molecule type" value="Genomic_DNA"/>
</dbReference>
<evidence type="ECO:0000313" key="10">
    <source>
        <dbReference type="EMBL" id="CDH47122.1"/>
    </source>
</evidence>
<comment type="catalytic activity">
    <reaction evidence="7">
        <text>a 2'-deoxyadenosine in DNA + S-adenosyl-L-methionine = an N(6)-methyl-2'-deoxyadenosine in DNA + S-adenosyl-L-homocysteine + H(+)</text>
        <dbReference type="Rhea" id="RHEA:15197"/>
        <dbReference type="Rhea" id="RHEA-COMP:12418"/>
        <dbReference type="Rhea" id="RHEA-COMP:12419"/>
        <dbReference type="ChEBI" id="CHEBI:15378"/>
        <dbReference type="ChEBI" id="CHEBI:57856"/>
        <dbReference type="ChEBI" id="CHEBI:59789"/>
        <dbReference type="ChEBI" id="CHEBI:90615"/>
        <dbReference type="ChEBI" id="CHEBI:90616"/>
        <dbReference type="EC" id="2.1.1.72"/>
    </reaction>
</comment>
<name>A0A7U7J5R5_9GAMM</name>
<evidence type="ECO:0000259" key="9">
    <source>
        <dbReference type="Pfam" id="PF12950"/>
    </source>
</evidence>
<feature type="domain" description="Type II methyltransferase M.TaqI-like" evidence="8">
    <location>
        <begin position="621"/>
        <end position="843"/>
    </location>
</feature>
<dbReference type="PROSITE" id="PS00092">
    <property type="entry name" value="N6_MTASE"/>
    <property type="match status" value="1"/>
</dbReference>
<dbReference type="Gene3D" id="3.40.50.150">
    <property type="entry name" value="Vaccinia Virus protein VP39"/>
    <property type="match status" value="1"/>
</dbReference>
<dbReference type="OrthoDB" id="9784823at2"/>
<dbReference type="InterPro" id="IPR050953">
    <property type="entry name" value="N4_N6_ade-DNA_methylase"/>
</dbReference>
<dbReference type="Pfam" id="PF12950">
    <property type="entry name" value="TaqI_C"/>
    <property type="match status" value="1"/>
</dbReference>
<dbReference type="InterPro" id="IPR011639">
    <property type="entry name" value="MethylTrfase_TaqI-like_dom"/>
</dbReference>
<proteinExistence type="predicted"/>
<reference evidence="10 11" key="1">
    <citation type="journal article" date="2014" name="ISME J.">
        <title>Candidatus Competibacter-lineage genomes retrieved from metagenomes reveal functional metabolic diversity.</title>
        <authorList>
            <person name="McIlroy S.J."/>
            <person name="Albertsen M."/>
            <person name="Andresen E.K."/>
            <person name="Saunders A.M."/>
            <person name="Kristiansen R."/>
            <person name="Stokholm-Bjerregaard M."/>
            <person name="Nielsen K.L."/>
            <person name="Nielsen P.H."/>
        </authorList>
    </citation>
    <scope>NUCLEOTIDE SEQUENCE [LARGE SCALE GENOMIC DNA]</scope>
    <source>
        <strain evidence="10 11">Run_B_J11</strain>
    </source>
</reference>
<sequence>MKTTLAHFQTLPLKDAARPLLAKLGYQSDKFIAGAGSMPQDFLDLFGTGHAFEPAKALFAEWKTADLLFQLTDQELSRESALFTNTSVEAGLLKSYVFIAIELKGRDYARGRFSAIARQINRLFPMPVMVFFKHQSHLTIAVINRRVNKIDESKDVLGKVTLISGIDLAQPHRGHLDILESLGLPKLVHPQKKPITDFDTLHAAWEQIFNVELLNERFYRELANWYFWALPQVEFPADLEPDDEKRRATGLIRLLTRLIFCWFLKEKGLIPEKLFHPTALEKILTDFDDDRSTYYQAILQNLFFATLNQRMGQDAKGQPYRVFAKDEGFLKNKATYDVNNLYRYEALFREAPDAALAHFADIPFLNGGLFECLDRSEDGAGKKRYLDGFSRNPKKRPAVPNRLFFGGEHEEDLSGAYGDKKRRKEKVSGLIPILNRYKFTIVENTPIDQEIALDPELLGKVFENLLASYNEETKTTARKQTGSFYTPRPIVDYMVDESLKAHFTRALVEKVGMKEADARAGLDLLFAYTEKEHAFTGSEVAGLIAAIDALKILDPACGSGAFPMGILHKLVTILGKLDPDNERWKQTQLAKLDSAPMREELERAFADNNDDYGRKLYLIENCLYGVDIQPIAIQITKLRFFISLVCDQQTHRNEDDNHGIRPLPNLETKFVAANTLIGLPEMGQMMLVDPRVGLIEKEIEALYHSHFSIQRRDRKLALQSKIKTLRQELGKLLAESLMAPKKAQHVADWDPFDPQSSADFFDPHWMFGRSLVNGFDVVIGNPPWGATLTKTQKGRLKTDYPEIDSSTPNSFAYFLGAALRQSHLSIAFVLPDSILIKDYARTRELVAPKITDIAWYLNTGVPESCRQFVYVEHDVCVLILNQAKSSVSCRIRKQFYDPAEKENRTESYEELKKNFIFKKHDFCFNLLIRAKERSILEKLEGHVSLGSITQCHEGIHTGNSRDLLFHDRAINKFCKPLFYGGRAGDQISNYYSERSNWYVDYRASIIDKDQGFYASLRDERIFTLPKIYITRTGNPIMAFYDSDTYASNNFFSLQLRDYSKNSEENLKAILPLILSSLANYYIRTFAAPRLGDTYIETKIIHLNRIPVSADLLRQSGLFLPLTNLMISAVRGKLQVQQQFLSDLIDACVMECYFREHMAERDLLFHDTVAPHLIAYDPAASESQQRDFLTHFHATLNAPSHPIRNRLLRLTADSPDLLAVIKAEGRV</sequence>
<evidence type="ECO:0000313" key="11">
    <source>
        <dbReference type="Proteomes" id="UP000019184"/>
    </source>
</evidence>